<evidence type="ECO:0000256" key="14">
    <source>
        <dbReference type="ARBA" id="ARBA00047700"/>
    </source>
</evidence>
<evidence type="ECO:0000256" key="10">
    <source>
        <dbReference type="ARBA" id="ARBA00022777"/>
    </source>
</evidence>
<comment type="similarity">
    <text evidence="4">Belongs to the PEP-utilizing enzyme family.</text>
</comment>
<dbReference type="PANTHER" id="PTHR43030">
    <property type="entry name" value="PHOSPHOENOLPYRUVATE SYNTHASE"/>
    <property type="match status" value="1"/>
</dbReference>
<keyword evidence="11" id="KW-0067">ATP-binding</keyword>
<evidence type="ECO:0000313" key="17">
    <source>
        <dbReference type="Proteomes" id="UP001305702"/>
    </source>
</evidence>
<keyword evidence="8" id="KW-0479">Metal-binding</keyword>
<dbReference type="EMBL" id="CP130318">
    <property type="protein sequence ID" value="WNQ13196.1"/>
    <property type="molecule type" value="Genomic_DNA"/>
</dbReference>
<dbReference type="GO" id="GO:0046872">
    <property type="term" value="F:metal ion binding"/>
    <property type="evidence" value="ECO:0007669"/>
    <property type="project" value="UniProtKB-KW"/>
</dbReference>
<gene>
    <name evidence="16" type="ORF">MJA45_09285</name>
</gene>
<dbReference type="FunFam" id="3.30.1490.20:FF:000010">
    <property type="entry name" value="Phosphoenolpyruvate synthase"/>
    <property type="match status" value="1"/>
</dbReference>
<dbReference type="AlphaFoldDB" id="A0AA96RH53"/>
<evidence type="ECO:0000256" key="9">
    <source>
        <dbReference type="ARBA" id="ARBA00022741"/>
    </source>
</evidence>
<organism evidence="16 17">
    <name type="scientific">Paenibacillus aurantius</name>
    <dbReference type="NCBI Taxonomy" id="2918900"/>
    <lineage>
        <taxon>Bacteria</taxon>
        <taxon>Bacillati</taxon>
        <taxon>Bacillota</taxon>
        <taxon>Bacilli</taxon>
        <taxon>Bacillales</taxon>
        <taxon>Paenibacillaceae</taxon>
        <taxon>Paenibacillus</taxon>
    </lineage>
</organism>
<evidence type="ECO:0000256" key="11">
    <source>
        <dbReference type="ARBA" id="ARBA00022840"/>
    </source>
</evidence>
<dbReference type="Proteomes" id="UP001305702">
    <property type="component" value="Chromosome"/>
</dbReference>
<evidence type="ECO:0000256" key="7">
    <source>
        <dbReference type="ARBA" id="ARBA00022679"/>
    </source>
</evidence>
<evidence type="ECO:0000256" key="6">
    <source>
        <dbReference type="ARBA" id="ARBA00021623"/>
    </source>
</evidence>
<dbReference type="EC" id="2.7.9.2" evidence="5"/>
<dbReference type="Pfam" id="PF01326">
    <property type="entry name" value="PPDK_N"/>
    <property type="match status" value="1"/>
</dbReference>
<dbReference type="PANTHER" id="PTHR43030:SF1">
    <property type="entry name" value="PHOSPHOENOLPYRUVATE SYNTHASE"/>
    <property type="match status" value="1"/>
</dbReference>
<evidence type="ECO:0000256" key="1">
    <source>
        <dbReference type="ARBA" id="ARBA00001946"/>
    </source>
</evidence>
<dbReference type="Gene3D" id="3.30.1490.20">
    <property type="entry name" value="ATP-grasp fold, A domain"/>
    <property type="match status" value="1"/>
</dbReference>
<comment type="pathway">
    <text evidence="3">Carbohydrate biosynthesis; gluconeogenesis.</text>
</comment>
<comment type="cofactor">
    <cofactor evidence="1">
        <name>Mg(2+)</name>
        <dbReference type="ChEBI" id="CHEBI:18420"/>
    </cofactor>
</comment>
<reference evidence="16 17" key="1">
    <citation type="submission" date="2022-02" db="EMBL/GenBank/DDBJ databases">
        <title>Paenibacillus sp. MBLB1776 Whole Genome Shotgun Sequencing.</title>
        <authorList>
            <person name="Hwang C.Y."/>
            <person name="Cho E.-S."/>
            <person name="Seo M.-J."/>
        </authorList>
    </citation>
    <scope>NUCLEOTIDE SEQUENCE [LARGE SCALE GENOMIC DNA]</scope>
    <source>
        <strain evidence="16 17">MBLB1776</strain>
    </source>
</reference>
<sequence length="333" mass="36456">MLVLAFNEVGLGQLERVGGKGANLGEMVKAGLPVPPGFCITTEAYIRFLDGAGLRPAVQDILNSVQVGDLADLKNKANQIQTLMEAAPIPWEVKEAIQAAYQTMGNPPVAVRSSATAEDLPDASFAGQQETFLNITDEIALLEHVRRCWASLWTPRSLSYRERSGFAHDKVHLAVVVQQMVDPDAASVLFTANPLTGGRNEMVINASYGLGESIVSGQVNPDTYRLTKQKSPQLLEQLLGDKQILIQSVPGGGTVEKPVMEADRIRFCLNREDLNKIARLGLQVESYYGSPQDIEWAMVDDRLYLLQARPITTLKQGGRYKRFPSSPDSNDSC</sequence>
<evidence type="ECO:0000259" key="15">
    <source>
        <dbReference type="Pfam" id="PF01326"/>
    </source>
</evidence>
<feature type="domain" description="Pyruvate phosphate dikinase AMP/ATP-binding" evidence="15">
    <location>
        <begin position="15"/>
        <end position="316"/>
    </location>
</feature>
<dbReference type="KEGG" id="paun:MJA45_09285"/>
<keyword evidence="12" id="KW-0460">Magnesium</keyword>
<dbReference type="GO" id="GO:0008986">
    <property type="term" value="F:pyruvate, water dikinase activity"/>
    <property type="evidence" value="ECO:0007669"/>
    <property type="project" value="UniProtKB-EC"/>
</dbReference>
<keyword evidence="9" id="KW-0547">Nucleotide-binding</keyword>
<evidence type="ECO:0000256" key="2">
    <source>
        <dbReference type="ARBA" id="ARBA00002988"/>
    </source>
</evidence>
<protein>
    <recommendedName>
        <fullName evidence="6">Phosphoenolpyruvate synthase</fullName>
        <ecNumber evidence="5">2.7.9.2</ecNumber>
    </recommendedName>
    <alternativeName>
        <fullName evidence="13">Pyruvate, water dikinase</fullName>
    </alternativeName>
</protein>
<evidence type="ECO:0000256" key="4">
    <source>
        <dbReference type="ARBA" id="ARBA00007837"/>
    </source>
</evidence>
<dbReference type="RefSeq" id="WP_315606976.1">
    <property type="nucleotide sequence ID" value="NZ_CP130318.1"/>
</dbReference>
<dbReference type="GO" id="GO:0005524">
    <property type="term" value="F:ATP binding"/>
    <property type="evidence" value="ECO:0007669"/>
    <property type="project" value="UniProtKB-KW"/>
</dbReference>
<comment type="function">
    <text evidence="2">Catalyzes the phosphorylation of pyruvate to phosphoenolpyruvate.</text>
</comment>
<evidence type="ECO:0000256" key="3">
    <source>
        <dbReference type="ARBA" id="ARBA00004742"/>
    </source>
</evidence>
<evidence type="ECO:0000256" key="12">
    <source>
        <dbReference type="ARBA" id="ARBA00022842"/>
    </source>
</evidence>
<evidence type="ECO:0000313" key="16">
    <source>
        <dbReference type="EMBL" id="WNQ13196.1"/>
    </source>
</evidence>
<evidence type="ECO:0000256" key="5">
    <source>
        <dbReference type="ARBA" id="ARBA00011996"/>
    </source>
</evidence>
<dbReference type="Gene3D" id="3.30.470.20">
    <property type="entry name" value="ATP-grasp fold, B domain"/>
    <property type="match status" value="1"/>
</dbReference>
<dbReference type="InterPro" id="IPR006319">
    <property type="entry name" value="PEP_synth"/>
</dbReference>
<keyword evidence="7" id="KW-0808">Transferase</keyword>
<accession>A0AA96RH53</accession>
<comment type="catalytic activity">
    <reaction evidence="14">
        <text>pyruvate + ATP + H2O = phosphoenolpyruvate + AMP + phosphate + 2 H(+)</text>
        <dbReference type="Rhea" id="RHEA:11364"/>
        <dbReference type="ChEBI" id="CHEBI:15361"/>
        <dbReference type="ChEBI" id="CHEBI:15377"/>
        <dbReference type="ChEBI" id="CHEBI:15378"/>
        <dbReference type="ChEBI" id="CHEBI:30616"/>
        <dbReference type="ChEBI" id="CHEBI:43474"/>
        <dbReference type="ChEBI" id="CHEBI:58702"/>
        <dbReference type="ChEBI" id="CHEBI:456215"/>
        <dbReference type="EC" id="2.7.9.2"/>
    </reaction>
</comment>
<evidence type="ECO:0000256" key="8">
    <source>
        <dbReference type="ARBA" id="ARBA00022723"/>
    </source>
</evidence>
<keyword evidence="17" id="KW-1185">Reference proteome</keyword>
<name>A0AA96RH53_9BACL</name>
<dbReference type="InterPro" id="IPR013815">
    <property type="entry name" value="ATP_grasp_subdomain_1"/>
</dbReference>
<proteinExistence type="inferred from homology"/>
<dbReference type="SUPFAM" id="SSF56059">
    <property type="entry name" value="Glutathione synthetase ATP-binding domain-like"/>
    <property type="match status" value="1"/>
</dbReference>
<dbReference type="InterPro" id="IPR002192">
    <property type="entry name" value="PPDK_AMP/ATP-bd"/>
</dbReference>
<evidence type="ECO:0000256" key="13">
    <source>
        <dbReference type="ARBA" id="ARBA00033470"/>
    </source>
</evidence>
<keyword evidence="10" id="KW-0418">Kinase</keyword>